<gene>
    <name evidence="1" type="ORF">WJX73_009626</name>
</gene>
<dbReference type="AlphaFoldDB" id="A0AAW1NUR3"/>
<keyword evidence="2" id="KW-1185">Reference proteome</keyword>
<dbReference type="Proteomes" id="UP001465755">
    <property type="component" value="Unassembled WGS sequence"/>
</dbReference>
<organism evidence="1 2">
    <name type="scientific">Symbiochloris irregularis</name>
    <dbReference type="NCBI Taxonomy" id="706552"/>
    <lineage>
        <taxon>Eukaryota</taxon>
        <taxon>Viridiplantae</taxon>
        <taxon>Chlorophyta</taxon>
        <taxon>core chlorophytes</taxon>
        <taxon>Trebouxiophyceae</taxon>
        <taxon>Trebouxiales</taxon>
        <taxon>Trebouxiaceae</taxon>
        <taxon>Symbiochloris</taxon>
    </lineage>
</organism>
<reference evidence="1 2" key="1">
    <citation type="journal article" date="2024" name="Nat. Commun.">
        <title>Phylogenomics reveals the evolutionary origins of lichenization in chlorophyte algae.</title>
        <authorList>
            <person name="Puginier C."/>
            <person name="Libourel C."/>
            <person name="Otte J."/>
            <person name="Skaloud P."/>
            <person name="Haon M."/>
            <person name="Grisel S."/>
            <person name="Petersen M."/>
            <person name="Berrin J.G."/>
            <person name="Delaux P.M."/>
            <person name="Dal Grande F."/>
            <person name="Keller J."/>
        </authorList>
    </citation>
    <scope>NUCLEOTIDE SEQUENCE [LARGE SCALE GENOMIC DNA]</scope>
    <source>
        <strain evidence="1 2">SAG 2036</strain>
    </source>
</reference>
<sequence length="119" mass="13256">MSLLDVLNGFLQAPVALWKNMPEAAWHHMHLDTKALLIARQVCRDWRLHASLQINELCVNTGDFSNSCLALLQNLTSLRSLFFQSKDPLMLCRLEAVTRLTRLGLPASADHGFDAASGL</sequence>
<name>A0AAW1NUR3_9CHLO</name>
<proteinExistence type="predicted"/>
<comment type="caution">
    <text evidence="1">The sequence shown here is derived from an EMBL/GenBank/DDBJ whole genome shotgun (WGS) entry which is preliminary data.</text>
</comment>
<protein>
    <submittedName>
        <fullName evidence="1">Uncharacterized protein</fullName>
    </submittedName>
</protein>
<evidence type="ECO:0000313" key="2">
    <source>
        <dbReference type="Proteomes" id="UP001465755"/>
    </source>
</evidence>
<dbReference type="EMBL" id="JALJOQ010000087">
    <property type="protein sequence ID" value="KAK9799794.1"/>
    <property type="molecule type" value="Genomic_DNA"/>
</dbReference>
<evidence type="ECO:0000313" key="1">
    <source>
        <dbReference type="EMBL" id="KAK9799794.1"/>
    </source>
</evidence>
<accession>A0AAW1NUR3</accession>